<name>A0A6J4H8L4_9ACTN</name>
<gene>
    <name evidence="2" type="ORF">AVDCRST_MAG76-449</name>
</gene>
<reference evidence="2" key="1">
    <citation type="submission" date="2020-02" db="EMBL/GenBank/DDBJ databases">
        <authorList>
            <person name="Meier V. D."/>
        </authorList>
    </citation>
    <scope>NUCLEOTIDE SEQUENCE</scope>
    <source>
        <strain evidence="2">AVDCRST_MAG76</strain>
    </source>
</reference>
<protein>
    <submittedName>
        <fullName evidence="2">Ligand-binding SRPBCC domain protein family</fullName>
    </submittedName>
</protein>
<accession>A0A6J4H8L4</accession>
<dbReference type="AlphaFoldDB" id="A0A6J4H8L4"/>
<feature type="region of interest" description="Disordered" evidence="1">
    <location>
        <begin position="1"/>
        <end position="166"/>
    </location>
</feature>
<feature type="compositionally biased region" description="Basic and acidic residues" evidence="1">
    <location>
        <begin position="54"/>
        <end position="66"/>
    </location>
</feature>
<feature type="compositionally biased region" description="Basic and acidic residues" evidence="1">
    <location>
        <begin position="98"/>
        <end position="107"/>
    </location>
</feature>
<evidence type="ECO:0000256" key="1">
    <source>
        <dbReference type="SAM" id="MobiDB-lite"/>
    </source>
</evidence>
<organism evidence="2">
    <name type="scientific">uncultured Acidimicrobiales bacterium</name>
    <dbReference type="NCBI Taxonomy" id="310071"/>
    <lineage>
        <taxon>Bacteria</taxon>
        <taxon>Bacillati</taxon>
        <taxon>Actinomycetota</taxon>
        <taxon>Acidimicrobiia</taxon>
        <taxon>Acidimicrobiales</taxon>
        <taxon>environmental samples</taxon>
    </lineage>
</organism>
<sequence>DRDERPQRPRGPDHDDHQRPRRHRRAGLAAVGRPAPARALVGSADLPRHRRGPRPHDRRPGHLLHDRTRRQVPRLVGGARRRAAEPVGGEGRVRRRQRDAERRDAHHHDGRHPGPAGRRWHPHGHELAVPLEGGDGAARLDGHGRGDCRRAGPDPRDPGRGRHDAL</sequence>
<feature type="compositionally biased region" description="Basic and acidic residues" evidence="1">
    <location>
        <begin position="138"/>
        <end position="166"/>
    </location>
</feature>
<feature type="compositionally biased region" description="Basic and acidic residues" evidence="1">
    <location>
        <begin position="1"/>
        <end position="18"/>
    </location>
</feature>
<dbReference type="EMBL" id="CADCSZ010000028">
    <property type="protein sequence ID" value="CAA9216424.1"/>
    <property type="molecule type" value="Genomic_DNA"/>
</dbReference>
<feature type="non-terminal residue" evidence="2">
    <location>
        <position position="166"/>
    </location>
</feature>
<proteinExistence type="predicted"/>
<feature type="non-terminal residue" evidence="2">
    <location>
        <position position="1"/>
    </location>
</feature>
<evidence type="ECO:0000313" key="2">
    <source>
        <dbReference type="EMBL" id="CAA9216424.1"/>
    </source>
</evidence>